<evidence type="ECO:0000313" key="4">
    <source>
        <dbReference type="EMBL" id="EPQ51980.1"/>
    </source>
</evidence>
<dbReference type="InterPro" id="IPR008493">
    <property type="entry name" value="Hikeshi-like_N"/>
</dbReference>
<dbReference type="Proteomes" id="UP000030669">
    <property type="component" value="Unassembled WGS sequence"/>
</dbReference>
<comment type="similarity">
    <text evidence="1">Belongs to the OPI10 family.</text>
</comment>
<dbReference type="GO" id="GO:0005829">
    <property type="term" value="C:cytosol"/>
    <property type="evidence" value="ECO:0007669"/>
    <property type="project" value="TreeGrafter"/>
</dbReference>
<evidence type="ECO:0000259" key="2">
    <source>
        <dbReference type="Pfam" id="PF05603"/>
    </source>
</evidence>
<dbReference type="PANTHER" id="PTHR12925">
    <property type="entry name" value="HIKESHI FAMILY MEMBER"/>
    <property type="match status" value="1"/>
</dbReference>
<evidence type="ECO:0000256" key="1">
    <source>
        <dbReference type="ARBA" id="ARBA00006623"/>
    </source>
</evidence>
<accession>S7RCR5</accession>
<dbReference type="EMBL" id="KB469309">
    <property type="protein sequence ID" value="EPQ51980.1"/>
    <property type="molecule type" value="Genomic_DNA"/>
</dbReference>
<dbReference type="eggNOG" id="KOG4067">
    <property type="taxonomic scope" value="Eukaryota"/>
</dbReference>
<dbReference type="GeneID" id="19309033"/>
<evidence type="ECO:0000313" key="5">
    <source>
        <dbReference type="Proteomes" id="UP000030669"/>
    </source>
</evidence>
<dbReference type="HOGENOM" id="CLU_084839_1_1_1"/>
<dbReference type="STRING" id="670483.S7RCR5"/>
<feature type="domain" description="Hikeshi-like C-terminal" evidence="3">
    <location>
        <begin position="152"/>
        <end position="209"/>
    </location>
</feature>
<dbReference type="InterPro" id="IPR031318">
    <property type="entry name" value="OPI10"/>
</dbReference>
<proteinExistence type="inferred from homology"/>
<feature type="domain" description="Hikeshi-like N-terminal" evidence="2">
    <location>
        <begin position="6"/>
        <end position="140"/>
    </location>
</feature>
<evidence type="ECO:0000259" key="3">
    <source>
        <dbReference type="Pfam" id="PF21057"/>
    </source>
</evidence>
<dbReference type="PANTHER" id="PTHR12925:SF0">
    <property type="entry name" value="PROTEIN HIKESHI"/>
    <property type="match status" value="1"/>
</dbReference>
<protein>
    <submittedName>
        <fullName evidence="4">DUF775-domain-containing protein</fullName>
    </submittedName>
</protein>
<dbReference type="AlphaFoldDB" id="S7RCR5"/>
<name>S7RCR5_GLOTA</name>
<dbReference type="GO" id="GO:0061608">
    <property type="term" value="F:nuclear import signal receptor activity"/>
    <property type="evidence" value="ECO:0007669"/>
    <property type="project" value="TreeGrafter"/>
</dbReference>
<dbReference type="Pfam" id="PF05603">
    <property type="entry name" value="Hikeshi-like_N"/>
    <property type="match status" value="1"/>
</dbReference>
<keyword evidence="5" id="KW-1185">Reference proteome</keyword>
<organism evidence="4 5">
    <name type="scientific">Gloeophyllum trabeum (strain ATCC 11539 / FP-39264 / Madison 617)</name>
    <name type="common">Brown rot fungus</name>
    <dbReference type="NCBI Taxonomy" id="670483"/>
    <lineage>
        <taxon>Eukaryota</taxon>
        <taxon>Fungi</taxon>
        <taxon>Dikarya</taxon>
        <taxon>Basidiomycota</taxon>
        <taxon>Agaricomycotina</taxon>
        <taxon>Agaricomycetes</taxon>
        <taxon>Gloeophyllales</taxon>
        <taxon>Gloeophyllaceae</taxon>
        <taxon>Gloeophyllum</taxon>
    </lineage>
</organism>
<dbReference type="Pfam" id="PF21057">
    <property type="entry name" value="Hikeshi-like_C"/>
    <property type="match status" value="1"/>
</dbReference>
<dbReference type="InterPro" id="IPR048364">
    <property type="entry name" value="Hikeshi-like_C"/>
</dbReference>
<dbReference type="KEGG" id="gtr:GLOTRDRAFT_80996"/>
<dbReference type="OMA" id="QVDETHC"/>
<sequence length="211" mass="22283">MFGCCVAGRLMQTNLQQIDETHAMFELPNAGSINHICVFLLGTVPFPDGYGASVHFYWPGKGFQLLGMLSNEKPSAIFRLRGTFAPQSSTSQAHSAFSSGTSTPTIGIDPSQVPADVTAVLGLAIEPLPSIMAQMATLPAALAKPQVSPLSDPTLLAERIVKHLFNYVSGFVGGTGITPESAVPMGVIARWYEAFIGKVKAGGVGFLENVE</sequence>
<reference evidence="4 5" key="1">
    <citation type="journal article" date="2012" name="Science">
        <title>The Paleozoic origin of enzymatic lignin decomposition reconstructed from 31 fungal genomes.</title>
        <authorList>
            <person name="Floudas D."/>
            <person name="Binder M."/>
            <person name="Riley R."/>
            <person name="Barry K."/>
            <person name="Blanchette R.A."/>
            <person name="Henrissat B."/>
            <person name="Martinez A.T."/>
            <person name="Otillar R."/>
            <person name="Spatafora J.W."/>
            <person name="Yadav J.S."/>
            <person name="Aerts A."/>
            <person name="Benoit I."/>
            <person name="Boyd A."/>
            <person name="Carlson A."/>
            <person name="Copeland A."/>
            <person name="Coutinho P.M."/>
            <person name="de Vries R.P."/>
            <person name="Ferreira P."/>
            <person name="Findley K."/>
            <person name="Foster B."/>
            <person name="Gaskell J."/>
            <person name="Glotzer D."/>
            <person name="Gorecki P."/>
            <person name="Heitman J."/>
            <person name="Hesse C."/>
            <person name="Hori C."/>
            <person name="Igarashi K."/>
            <person name="Jurgens J.A."/>
            <person name="Kallen N."/>
            <person name="Kersten P."/>
            <person name="Kohler A."/>
            <person name="Kuees U."/>
            <person name="Kumar T.K.A."/>
            <person name="Kuo A."/>
            <person name="LaButti K."/>
            <person name="Larrondo L.F."/>
            <person name="Lindquist E."/>
            <person name="Ling A."/>
            <person name="Lombard V."/>
            <person name="Lucas S."/>
            <person name="Lundell T."/>
            <person name="Martin R."/>
            <person name="McLaughlin D.J."/>
            <person name="Morgenstern I."/>
            <person name="Morin E."/>
            <person name="Murat C."/>
            <person name="Nagy L.G."/>
            <person name="Nolan M."/>
            <person name="Ohm R.A."/>
            <person name="Patyshakuliyeva A."/>
            <person name="Rokas A."/>
            <person name="Ruiz-Duenas F.J."/>
            <person name="Sabat G."/>
            <person name="Salamov A."/>
            <person name="Samejima M."/>
            <person name="Schmutz J."/>
            <person name="Slot J.C."/>
            <person name="St John F."/>
            <person name="Stenlid J."/>
            <person name="Sun H."/>
            <person name="Sun S."/>
            <person name="Syed K."/>
            <person name="Tsang A."/>
            <person name="Wiebenga A."/>
            <person name="Young D."/>
            <person name="Pisabarro A."/>
            <person name="Eastwood D.C."/>
            <person name="Martin F."/>
            <person name="Cullen D."/>
            <person name="Grigoriev I.V."/>
            <person name="Hibbett D.S."/>
        </authorList>
    </citation>
    <scope>NUCLEOTIDE SEQUENCE [LARGE SCALE GENOMIC DNA]</scope>
    <source>
        <strain evidence="4 5">ATCC 11539</strain>
    </source>
</reference>
<dbReference type="GO" id="GO:0006606">
    <property type="term" value="P:protein import into nucleus"/>
    <property type="evidence" value="ECO:0007669"/>
    <property type="project" value="TreeGrafter"/>
</dbReference>
<gene>
    <name evidence="4" type="ORF">GLOTRDRAFT_80996</name>
</gene>
<dbReference type="GO" id="GO:0005634">
    <property type="term" value="C:nucleus"/>
    <property type="evidence" value="ECO:0007669"/>
    <property type="project" value="TreeGrafter"/>
</dbReference>
<dbReference type="RefSeq" id="XP_007869840.1">
    <property type="nucleotide sequence ID" value="XM_007871649.1"/>
</dbReference>
<dbReference type="OrthoDB" id="10248398at2759"/>